<dbReference type="InterPro" id="IPR036397">
    <property type="entry name" value="RNaseH_sf"/>
</dbReference>
<evidence type="ECO:0000256" key="7">
    <source>
        <dbReference type="ARBA" id="ARBA00022918"/>
    </source>
</evidence>
<dbReference type="GO" id="GO:0003676">
    <property type="term" value="F:nucleic acid binding"/>
    <property type="evidence" value="ECO:0007669"/>
    <property type="project" value="InterPro"/>
</dbReference>
<feature type="domain" description="Reverse transcriptase" evidence="10">
    <location>
        <begin position="419"/>
        <end position="648"/>
    </location>
</feature>
<dbReference type="SUPFAM" id="SSF57756">
    <property type="entry name" value="Retrovirus zinc finger-like domains"/>
    <property type="match status" value="1"/>
</dbReference>
<dbReference type="Pfam" id="PF00665">
    <property type="entry name" value="rve"/>
    <property type="match status" value="1"/>
</dbReference>
<dbReference type="Pfam" id="PF00078">
    <property type="entry name" value="RVT_1"/>
    <property type="match status" value="1"/>
</dbReference>
<dbReference type="PROSITE" id="PS50994">
    <property type="entry name" value="INTEGRASE"/>
    <property type="match status" value="1"/>
</dbReference>
<dbReference type="Gene3D" id="3.10.10.10">
    <property type="entry name" value="HIV Type 1 Reverse Transcriptase, subunit A, domain 1"/>
    <property type="match status" value="1"/>
</dbReference>
<dbReference type="GO" id="GO:0004519">
    <property type="term" value="F:endonuclease activity"/>
    <property type="evidence" value="ECO:0007669"/>
    <property type="project" value="UniProtKB-KW"/>
</dbReference>
<evidence type="ECO:0000256" key="4">
    <source>
        <dbReference type="ARBA" id="ARBA00022722"/>
    </source>
</evidence>
<keyword evidence="2" id="KW-0808">Transferase</keyword>
<dbReference type="InterPro" id="IPR043502">
    <property type="entry name" value="DNA/RNA_pol_sf"/>
</dbReference>
<dbReference type="EC" id="2.7.7.49" evidence="1"/>
<dbReference type="Pfam" id="PF17921">
    <property type="entry name" value="Integrase_H2C2"/>
    <property type="match status" value="1"/>
</dbReference>
<dbReference type="Gene3D" id="3.30.420.10">
    <property type="entry name" value="Ribonuclease H-like superfamily/Ribonuclease H"/>
    <property type="match status" value="1"/>
</dbReference>
<dbReference type="InterPro" id="IPR012337">
    <property type="entry name" value="RNaseH-like_sf"/>
</dbReference>
<keyword evidence="8" id="KW-0862">Zinc</keyword>
<proteinExistence type="predicted"/>
<keyword evidence="8" id="KW-0479">Metal-binding</keyword>
<dbReference type="SUPFAM" id="SSF56672">
    <property type="entry name" value="DNA/RNA polymerases"/>
    <property type="match status" value="1"/>
</dbReference>
<dbReference type="PANTHER" id="PTHR37984">
    <property type="entry name" value="PROTEIN CBG26694"/>
    <property type="match status" value="1"/>
</dbReference>
<dbReference type="GO" id="GO:0003964">
    <property type="term" value="F:RNA-directed DNA polymerase activity"/>
    <property type="evidence" value="ECO:0007669"/>
    <property type="project" value="UniProtKB-KW"/>
</dbReference>
<dbReference type="CDD" id="cd09274">
    <property type="entry name" value="RNase_HI_RT_Ty3"/>
    <property type="match status" value="1"/>
</dbReference>
<evidence type="ECO:0000256" key="8">
    <source>
        <dbReference type="PROSITE-ProRule" id="PRU00047"/>
    </source>
</evidence>
<dbReference type="InterPro" id="IPR000477">
    <property type="entry name" value="RT_dom"/>
</dbReference>
<organism evidence="12">
    <name type="scientific">Schizaphis graminum</name>
    <name type="common">Green bug aphid</name>
    <dbReference type="NCBI Taxonomy" id="13262"/>
    <lineage>
        <taxon>Eukaryota</taxon>
        <taxon>Metazoa</taxon>
        <taxon>Ecdysozoa</taxon>
        <taxon>Arthropoda</taxon>
        <taxon>Hexapoda</taxon>
        <taxon>Insecta</taxon>
        <taxon>Pterygota</taxon>
        <taxon>Neoptera</taxon>
        <taxon>Paraneoptera</taxon>
        <taxon>Hemiptera</taxon>
        <taxon>Sternorrhyncha</taxon>
        <taxon>Aphidomorpha</taxon>
        <taxon>Aphidoidea</taxon>
        <taxon>Aphididae</taxon>
        <taxon>Aphidini</taxon>
        <taxon>Schizaphis</taxon>
    </lineage>
</organism>
<keyword evidence="8" id="KW-0863">Zinc-finger</keyword>
<evidence type="ECO:0000256" key="3">
    <source>
        <dbReference type="ARBA" id="ARBA00022695"/>
    </source>
</evidence>
<dbReference type="PROSITE" id="PS50878">
    <property type="entry name" value="RT_POL"/>
    <property type="match status" value="1"/>
</dbReference>
<dbReference type="Pfam" id="PF17917">
    <property type="entry name" value="RT_RNaseH"/>
    <property type="match status" value="1"/>
</dbReference>
<dbReference type="Gene3D" id="3.30.70.270">
    <property type="match status" value="2"/>
</dbReference>
<keyword evidence="4" id="KW-0540">Nuclease</keyword>
<keyword evidence="5" id="KW-0255">Endonuclease</keyword>
<keyword evidence="6" id="KW-0378">Hydrolase</keyword>
<gene>
    <name evidence="12" type="primary">TY3B-G_7</name>
    <name evidence="12" type="ORF">g.145107</name>
</gene>
<evidence type="ECO:0000256" key="6">
    <source>
        <dbReference type="ARBA" id="ARBA00022801"/>
    </source>
</evidence>
<dbReference type="CDD" id="cd01647">
    <property type="entry name" value="RT_LTR"/>
    <property type="match status" value="1"/>
</dbReference>
<dbReference type="SMART" id="SM00343">
    <property type="entry name" value="ZnF_C2HC"/>
    <property type="match status" value="2"/>
</dbReference>
<dbReference type="GO" id="GO:0015074">
    <property type="term" value="P:DNA integration"/>
    <property type="evidence" value="ECO:0007669"/>
    <property type="project" value="InterPro"/>
</dbReference>
<dbReference type="FunFam" id="1.10.340.70:FF:000003">
    <property type="entry name" value="Protein CBG25708"/>
    <property type="match status" value="1"/>
</dbReference>
<keyword evidence="3" id="KW-0548">Nucleotidyltransferase</keyword>
<dbReference type="SUPFAM" id="SSF50630">
    <property type="entry name" value="Acid proteases"/>
    <property type="match status" value="1"/>
</dbReference>
<dbReference type="InterPro" id="IPR001584">
    <property type="entry name" value="Integrase_cat-core"/>
</dbReference>
<dbReference type="PROSITE" id="PS50158">
    <property type="entry name" value="ZF_CCHC"/>
    <property type="match status" value="1"/>
</dbReference>
<dbReference type="Gene3D" id="2.40.70.10">
    <property type="entry name" value="Acid Proteases"/>
    <property type="match status" value="1"/>
</dbReference>
<dbReference type="InterPro" id="IPR043128">
    <property type="entry name" value="Rev_trsase/Diguanyl_cyclase"/>
</dbReference>
<keyword evidence="7" id="KW-0695">RNA-directed DNA polymerase</keyword>
<dbReference type="GO" id="GO:0042575">
    <property type="term" value="C:DNA polymerase complex"/>
    <property type="evidence" value="ECO:0007669"/>
    <property type="project" value="UniProtKB-ARBA"/>
</dbReference>
<dbReference type="GO" id="GO:0008270">
    <property type="term" value="F:zinc ion binding"/>
    <property type="evidence" value="ECO:0007669"/>
    <property type="project" value="UniProtKB-KW"/>
</dbReference>
<dbReference type="InterPro" id="IPR050951">
    <property type="entry name" value="Retrovirus_Pol_polyprotein"/>
</dbReference>
<feature type="domain" description="Integrase catalytic" evidence="11">
    <location>
        <begin position="1023"/>
        <end position="1174"/>
    </location>
</feature>
<protein>
    <recommendedName>
        <fullName evidence="1">RNA-directed DNA polymerase</fullName>
        <ecNumber evidence="1">2.7.7.49</ecNumber>
    </recommendedName>
</protein>
<dbReference type="PROSITE" id="PS00141">
    <property type="entry name" value="ASP_PROTEASE"/>
    <property type="match status" value="1"/>
</dbReference>
<accession>A0A2S2PU23</accession>
<dbReference type="InterPro" id="IPR001878">
    <property type="entry name" value="Znf_CCHC"/>
</dbReference>
<dbReference type="InterPro" id="IPR041373">
    <property type="entry name" value="RT_RNaseH"/>
</dbReference>
<evidence type="ECO:0000256" key="5">
    <source>
        <dbReference type="ARBA" id="ARBA00022759"/>
    </source>
</evidence>
<reference evidence="12" key="1">
    <citation type="submission" date="2018-04" db="EMBL/GenBank/DDBJ databases">
        <title>Transcriptome of Schizaphis graminum biotype I.</title>
        <authorList>
            <person name="Scully E.D."/>
            <person name="Geib S.M."/>
            <person name="Palmer N.A."/>
            <person name="Koch K."/>
            <person name="Bradshaw J."/>
            <person name="Heng-Moss T."/>
            <person name="Sarath G."/>
        </authorList>
    </citation>
    <scope>NUCLEOTIDE SEQUENCE</scope>
</reference>
<evidence type="ECO:0000256" key="1">
    <source>
        <dbReference type="ARBA" id="ARBA00012493"/>
    </source>
</evidence>
<dbReference type="FunFam" id="3.30.70.270:FF:000020">
    <property type="entry name" value="Transposon Tf2-6 polyprotein-like Protein"/>
    <property type="match status" value="1"/>
</dbReference>
<evidence type="ECO:0000256" key="2">
    <source>
        <dbReference type="ARBA" id="ARBA00022679"/>
    </source>
</evidence>
<dbReference type="InterPro" id="IPR021109">
    <property type="entry name" value="Peptidase_aspartic_dom_sf"/>
</dbReference>
<evidence type="ECO:0000259" key="11">
    <source>
        <dbReference type="PROSITE" id="PS50994"/>
    </source>
</evidence>
<dbReference type="FunFam" id="3.10.20.370:FF:000001">
    <property type="entry name" value="Retrovirus-related Pol polyprotein from transposon 17.6-like protein"/>
    <property type="match status" value="1"/>
</dbReference>
<evidence type="ECO:0000313" key="12">
    <source>
        <dbReference type="EMBL" id="MBY32838.1"/>
    </source>
</evidence>
<evidence type="ECO:0000259" key="10">
    <source>
        <dbReference type="PROSITE" id="PS50878"/>
    </source>
</evidence>
<dbReference type="InterPro" id="IPR001969">
    <property type="entry name" value="Aspartic_peptidase_AS"/>
</dbReference>
<sequence>MSNVNNPGNARNNCIGQVGHMPELRLKEDNLNAWIERFELFVALNEINVHKKQLMFLTLLGNDGYSLIRDLCTPTNPKDKKYDDLKQLLVDYMNPKPNVITERYKFKERRQAASESVIQFITALKKLSEHCEFGLSLDDALRDQIIFGIKDNNIKKRLLTEGSLTLKKCTELCLAMESANNDVTKLGTQEEIHYQKVIKKKNHKFPKSEQQGSFSESKGGHVKFAAKGPKKKKLVCYCCGVDGHSKPDCKFKTYSCSNCSKIGHLKKVCKNKTEHVNNVDLVDLNLSNLYNLDSDGSNSVKPFCVKLDISNKVIEFLVDTGSALSVISKKDLESFKLGEIEDLKKTTIGLKAYNGSIIIPVGILECRVKYKNLNKVLNLYVVRDGGPPIVGRDWLKELKIVSKWIDFNSLTLQNLIHKYPSVFGTDLGCYKHKTFDLILKENSRPIFCKPRVLPFSLKDSVSKELDRLIAADLLVPVETSDWGTPIVPVVKADGAIRLCGDYKVTLNKFLEVDRYPIPRVNDLMNLFRGATLFCTLDLCQAYQQLLLSKESQKLTTITTHKGLYMFKRLPYGIASAPGLLQREMDKLLNGIPGTGCFYDDIVVSGKDKNELDDRLSLVLEKLNVAGLSVKKEKCNFFKDSVTFLGYRIDKEGLHIPRERVRAITEAPPPCNVQEVKAFLGLVNYYSKFIENMSSKAGALYYLLKGNSKFIWGKAQEVAFNRIKESILSNKVLIHYNTELELVVACDASPVGLGAVLSHRFSDGTEKLIAFASRTLTECEKRYAQIDKEALALVFAVKYFHQYVYGRKFILKTDHKPLISIFGEKKGIPTMAAHRLQRYAVFLSGYSYKIEFIKGIDNGNADALSRLPVSGTDSINDVECDKFYINLITTNVKTIVDLDICMEVKKDKILREVFLRVWSGNWPDKIKNVEDQLIPYFNRRKELTVEQGCLLWGHRLVIPNKFRQELLNELHHTHMGIVKMKSLARSYIWWPGIDNDIENMTKSCTSCLANSNNPPKSVLHSWPWPEGPSKRVHLDFLGPVDGKMFVILIDAYSKWVFVRYMPNITTAMTIKILKEYFSLWGIPEKLVTDNGSSLCSTEMSEFLNKNGVFHIKTPPYNPSTNGAAENTVKNFKQFLKKCAKNTDLDTNICNFVLSYNSTKHCATGVSPAELHLGRLLNTSLDRLVPFAKHKYNKSLENAKKNYRGGRVKSYEVGDSIMCKNYSPGDKWIPGNVWKKLSPVTYLIKTLDNNVVKRHLNQIIDRQCKNPSGQIEQTVLLNQLPYSEEDDKAEKSIEERTIGSEEVLHEQDENDDNIVCENLVRKSGRVIKAPNRLNL</sequence>
<feature type="domain" description="CCHC-type" evidence="9">
    <location>
        <begin position="236"/>
        <end position="250"/>
    </location>
</feature>
<dbReference type="InterPro" id="IPR036875">
    <property type="entry name" value="Znf_CCHC_sf"/>
</dbReference>
<evidence type="ECO:0000259" key="9">
    <source>
        <dbReference type="PROSITE" id="PS50158"/>
    </source>
</evidence>
<dbReference type="InterPro" id="IPR041588">
    <property type="entry name" value="Integrase_H2C2"/>
</dbReference>
<dbReference type="GO" id="GO:0006508">
    <property type="term" value="P:proteolysis"/>
    <property type="evidence" value="ECO:0007669"/>
    <property type="project" value="InterPro"/>
</dbReference>
<dbReference type="EMBL" id="GGMR01020219">
    <property type="protein sequence ID" value="MBY32838.1"/>
    <property type="molecule type" value="Transcribed_RNA"/>
</dbReference>
<dbReference type="Gene3D" id="4.10.60.10">
    <property type="entry name" value="Zinc finger, CCHC-type"/>
    <property type="match status" value="1"/>
</dbReference>
<dbReference type="GO" id="GO:0004190">
    <property type="term" value="F:aspartic-type endopeptidase activity"/>
    <property type="evidence" value="ECO:0007669"/>
    <property type="project" value="InterPro"/>
</dbReference>
<name>A0A2S2PU23_SCHGA</name>
<dbReference type="SUPFAM" id="SSF53098">
    <property type="entry name" value="Ribonuclease H-like"/>
    <property type="match status" value="1"/>
</dbReference>
<dbReference type="Gene3D" id="1.10.340.70">
    <property type="match status" value="1"/>
</dbReference>
<dbReference type="PANTHER" id="PTHR37984:SF5">
    <property type="entry name" value="PROTEIN NYNRIN-LIKE"/>
    <property type="match status" value="1"/>
</dbReference>